<accession>A0ABP0CKZ0</accession>
<feature type="region of interest" description="Disordered" evidence="1">
    <location>
        <begin position="86"/>
        <end position="131"/>
    </location>
</feature>
<keyword evidence="3" id="KW-1185">Reference proteome</keyword>
<reference evidence="2 3" key="1">
    <citation type="submission" date="2024-01" db="EMBL/GenBank/DDBJ databases">
        <authorList>
            <person name="Allen C."/>
            <person name="Tagirdzhanova G."/>
        </authorList>
    </citation>
    <scope>NUCLEOTIDE SEQUENCE [LARGE SCALE GENOMIC DNA]</scope>
</reference>
<dbReference type="Proteomes" id="UP001642482">
    <property type="component" value="Unassembled WGS sequence"/>
</dbReference>
<comment type="caution">
    <text evidence="2">The sequence shown here is derived from an EMBL/GenBank/DDBJ whole genome shotgun (WGS) entry which is preliminary data.</text>
</comment>
<evidence type="ECO:0000313" key="3">
    <source>
        <dbReference type="Proteomes" id="UP001642482"/>
    </source>
</evidence>
<evidence type="ECO:0000256" key="1">
    <source>
        <dbReference type="SAM" id="MobiDB-lite"/>
    </source>
</evidence>
<sequence length="394" mass="42822">MSKIYEIDPDADTLVVVRPLADSFAPWPEHDANGTPKTLTNGHSSADVRIKVSSKHLSLASSRFRDILAQKAAAAAASAKAEAASTTAVHTNGFKTPPQSPGKITPSSPTQSLWRKEVAPPSPPRSSDEADGRIHIVLDGLDADATTTVLNIVHGRGGKDRVPKTVSLEALARIAVVVDKLKLQDAVEIYADRWVDELYRKGVPSTKNSRRDLVLWIYIAYVFQREEIFREATKIAATQLTGPLPTLANLPLRAKIAHDIDVQRQEVIGQALDILEGAVNKLVEGSLEHGEDIDAAGEVTNSDTFLLGALLRTLHRNKLFWPRPAAPYAGVSIAAISRAAHDVQTQVWRTAFRIGDATRNNRTNNQLLLTPQLDNLRAGVAGLALKSELGYNLY</sequence>
<name>A0ABP0CKZ0_9PEZI</name>
<proteinExistence type="predicted"/>
<gene>
    <name evidence="2" type="ORF">SEUCBS140593_008287</name>
</gene>
<dbReference type="EMBL" id="CAWUHD010000112">
    <property type="protein sequence ID" value="CAK7232518.1"/>
    <property type="molecule type" value="Genomic_DNA"/>
</dbReference>
<evidence type="ECO:0000313" key="2">
    <source>
        <dbReference type="EMBL" id="CAK7232518.1"/>
    </source>
</evidence>
<protein>
    <submittedName>
        <fullName evidence="2">Uncharacterized protein</fullName>
    </submittedName>
</protein>
<organism evidence="2 3">
    <name type="scientific">Sporothrix eucalyptigena</name>
    <dbReference type="NCBI Taxonomy" id="1812306"/>
    <lineage>
        <taxon>Eukaryota</taxon>
        <taxon>Fungi</taxon>
        <taxon>Dikarya</taxon>
        <taxon>Ascomycota</taxon>
        <taxon>Pezizomycotina</taxon>
        <taxon>Sordariomycetes</taxon>
        <taxon>Sordariomycetidae</taxon>
        <taxon>Ophiostomatales</taxon>
        <taxon>Ophiostomataceae</taxon>
        <taxon>Sporothrix</taxon>
    </lineage>
</organism>